<protein>
    <submittedName>
        <fullName evidence="1">Uncharacterized protein</fullName>
    </submittedName>
</protein>
<name>A0A4Z2HM04_9TELE</name>
<organism evidence="1 2">
    <name type="scientific">Liparis tanakae</name>
    <name type="common">Tanaka's snailfish</name>
    <dbReference type="NCBI Taxonomy" id="230148"/>
    <lineage>
        <taxon>Eukaryota</taxon>
        <taxon>Metazoa</taxon>
        <taxon>Chordata</taxon>
        <taxon>Craniata</taxon>
        <taxon>Vertebrata</taxon>
        <taxon>Euteleostomi</taxon>
        <taxon>Actinopterygii</taxon>
        <taxon>Neopterygii</taxon>
        <taxon>Teleostei</taxon>
        <taxon>Neoteleostei</taxon>
        <taxon>Acanthomorphata</taxon>
        <taxon>Eupercaria</taxon>
        <taxon>Perciformes</taxon>
        <taxon>Cottioidei</taxon>
        <taxon>Cottales</taxon>
        <taxon>Liparidae</taxon>
        <taxon>Liparis</taxon>
    </lineage>
</organism>
<comment type="caution">
    <text evidence="1">The sequence shown here is derived from an EMBL/GenBank/DDBJ whole genome shotgun (WGS) entry which is preliminary data.</text>
</comment>
<dbReference type="EMBL" id="SRLO01000214">
    <property type="protein sequence ID" value="TNN66787.1"/>
    <property type="molecule type" value="Genomic_DNA"/>
</dbReference>
<evidence type="ECO:0000313" key="1">
    <source>
        <dbReference type="EMBL" id="TNN66787.1"/>
    </source>
</evidence>
<accession>A0A4Z2HM04</accession>
<dbReference type="Proteomes" id="UP000314294">
    <property type="component" value="Unassembled WGS sequence"/>
</dbReference>
<gene>
    <name evidence="1" type="ORF">EYF80_023029</name>
</gene>
<sequence length="169" mass="18593">MLTENRTAKPRLSPLTSAPLLPPHLLLIPDPSNSFVTLHPSIPFSVLRFRRGRSELQTEAREGDCTDSGDEGWREVSLQQQQEEEEEGTTAVAKLVLRKIQSRRFTRKTSAAQTPGAELSPRCSPLEADAISTPLGAWAVLLGPAGPCWALHRGNQRQDRLQQIAGPLL</sequence>
<evidence type="ECO:0000313" key="2">
    <source>
        <dbReference type="Proteomes" id="UP000314294"/>
    </source>
</evidence>
<reference evidence="1 2" key="1">
    <citation type="submission" date="2019-03" db="EMBL/GenBank/DDBJ databases">
        <title>First draft genome of Liparis tanakae, snailfish: a comprehensive survey of snailfish specific genes.</title>
        <authorList>
            <person name="Kim W."/>
            <person name="Song I."/>
            <person name="Jeong J.-H."/>
            <person name="Kim D."/>
            <person name="Kim S."/>
            <person name="Ryu S."/>
            <person name="Song J.Y."/>
            <person name="Lee S.K."/>
        </authorList>
    </citation>
    <scope>NUCLEOTIDE SEQUENCE [LARGE SCALE GENOMIC DNA]</scope>
    <source>
        <tissue evidence="1">Muscle</tissue>
    </source>
</reference>
<dbReference type="AlphaFoldDB" id="A0A4Z2HM04"/>
<keyword evidence="2" id="KW-1185">Reference proteome</keyword>
<proteinExistence type="predicted"/>